<sequence>MHPAQAVFEPQIKNAIHNFDRYDDVLGEAERNVIKIVDVDDKKYTIKSFKVPNIINQIAYRFFRKSKAERSYTYANKLLDLGIDTPFPVAYDLYMSPVLFKRSYYVSELVNCDLTYRELTTDFSIPDYDNILRAFTRFTYKLHEKGINFLDHSPGNTLIKREGKEYRFYLVDLNRMQFGKMDFDTRIKNFVKLTIHESMIKVMSNEYAKCTGEDEKMIFDLMWKYTREFQYRFYRKIRIKKRIFFWKKKYRTIPSESPI</sequence>
<dbReference type="EMBL" id="JAERQJ010000006">
    <property type="protein sequence ID" value="MBL0685016.1"/>
    <property type="molecule type" value="Genomic_DNA"/>
</dbReference>
<evidence type="ECO:0000313" key="1">
    <source>
        <dbReference type="EMBL" id="MBL0685016.1"/>
    </source>
</evidence>
<dbReference type="InterPro" id="IPR011009">
    <property type="entry name" value="Kinase-like_dom_sf"/>
</dbReference>
<proteinExistence type="predicted"/>
<dbReference type="AlphaFoldDB" id="A0A937DCJ6"/>
<protein>
    <submittedName>
        <fullName evidence="1">Kdo domain containing protein</fullName>
    </submittedName>
</protein>
<accession>A0A937DCJ6</accession>
<reference evidence="1" key="1">
    <citation type="submission" date="2021-01" db="EMBL/GenBank/DDBJ databases">
        <authorList>
            <person name="Zhong Y.L."/>
        </authorList>
    </citation>
    <scope>NUCLEOTIDE SEQUENCE</scope>
    <source>
        <strain evidence="1">KCTC 23302</strain>
    </source>
</reference>
<evidence type="ECO:0000313" key="2">
    <source>
        <dbReference type="Proteomes" id="UP000651057"/>
    </source>
</evidence>
<gene>
    <name evidence="1" type="ORF">JJQ60_15910</name>
</gene>
<organism evidence="1 2">
    <name type="scientific">Aquimarina mytili</name>
    <dbReference type="NCBI Taxonomy" id="874423"/>
    <lineage>
        <taxon>Bacteria</taxon>
        <taxon>Pseudomonadati</taxon>
        <taxon>Bacteroidota</taxon>
        <taxon>Flavobacteriia</taxon>
        <taxon>Flavobacteriales</taxon>
        <taxon>Flavobacteriaceae</taxon>
        <taxon>Aquimarina</taxon>
    </lineage>
</organism>
<comment type="caution">
    <text evidence="1">The sequence shown here is derived from an EMBL/GenBank/DDBJ whole genome shotgun (WGS) entry which is preliminary data.</text>
</comment>
<name>A0A937DCJ6_9FLAO</name>
<dbReference type="SUPFAM" id="SSF56112">
    <property type="entry name" value="Protein kinase-like (PK-like)"/>
    <property type="match status" value="1"/>
</dbReference>
<keyword evidence="2" id="KW-1185">Reference proteome</keyword>
<dbReference type="Proteomes" id="UP000651057">
    <property type="component" value="Unassembled WGS sequence"/>
</dbReference>